<evidence type="ECO:0000256" key="3">
    <source>
        <dbReference type="ARBA" id="ARBA00018987"/>
    </source>
</evidence>
<evidence type="ECO:0000256" key="7">
    <source>
        <dbReference type="SAM" id="MobiDB-lite"/>
    </source>
</evidence>
<dbReference type="InterPro" id="IPR032199">
    <property type="entry name" value="RMI1_C"/>
</dbReference>
<gene>
    <name evidence="11" type="ORF">CEUTPL_LOCUS7359</name>
</gene>
<protein>
    <recommendedName>
        <fullName evidence="3">RecQ-mediated genome instability protein 1</fullName>
    </recommendedName>
</protein>
<dbReference type="GO" id="GO:0006260">
    <property type="term" value="P:DNA replication"/>
    <property type="evidence" value="ECO:0007669"/>
    <property type="project" value="UniProtKB-KW"/>
</dbReference>
<dbReference type="GO" id="GO:0000712">
    <property type="term" value="P:resolution of meiotic recombination intermediates"/>
    <property type="evidence" value="ECO:0007669"/>
    <property type="project" value="TreeGrafter"/>
</dbReference>
<dbReference type="PANTHER" id="PTHR14790:SF15">
    <property type="entry name" value="RECQ-MEDIATED GENOME INSTABILITY PROTEIN 1"/>
    <property type="match status" value="1"/>
</dbReference>
<comment type="similarity">
    <text evidence="2">Belongs to the RMI1 family.</text>
</comment>
<dbReference type="Pfam" id="PF08585">
    <property type="entry name" value="RMI1_N_C"/>
    <property type="match status" value="1"/>
</dbReference>
<name>A0A9N9MML1_9CUCU</name>
<dbReference type="InterPro" id="IPR042470">
    <property type="entry name" value="RMI1_N_C_sf"/>
</dbReference>
<evidence type="ECO:0000259" key="9">
    <source>
        <dbReference type="Pfam" id="PF16099"/>
    </source>
</evidence>
<feature type="domain" description="RecQ-mediated genome instability protein 1 C-terminal OB-fold" evidence="9">
    <location>
        <begin position="504"/>
        <end position="616"/>
    </location>
</feature>
<proteinExistence type="inferred from homology"/>
<dbReference type="EMBL" id="OU892279">
    <property type="protein sequence ID" value="CAG9766787.1"/>
    <property type="molecule type" value="Genomic_DNA"/>
</dbReference>
<dbReference type="InterPro" id="IPR013894">
    <property type="entry name" value="RMI1_OB"/>
</dbReference>
<feature type="compositionally biased region" description="Low complexity" evidence="7">
    <location>
        <begin position="329"/>
        <end position="343"/>
    </location>
</feature>
<feature type="region of interest" description="Disordered" evidence="7">
    <location>
        <begin position="327"/>
        <end position="357"/>
    </location>
</feature>
<feature type="region of interest" description="Disordered" evidence="7">
    <location>
        <begin position="442"/>
        <end position="480"/>
    </location>
</feature>
<accession>A0A9N9MML1</accession>
<feature type="domain" description="RMI1 N-terminal" evidence="10">
    <location>
        <begin position="17"/>
        <end position="60"/>
    </location>
</feature>
<dbReference type="GO" id="GO:0000724">
    <property type="term" value="P:double-strand break repair via homologous recombination"/>
    <property type="evidence" value="ECO:0007669"/>
    <property type="project" value="TreeGrafter"/>
</dbReference>
<dbReference type="SMART" id="SM01161">
    <property type="entry name" value="DUF1767"/>
    <property type="match status" value="1"/>
</dbReference>
<sequence length="618" mass="69942">MSSELEQVKQIFVNYQIPLNMVWLESCIEWCRSDNLPANYTIKALQNMVYEQWLILDLREVEIASLPRNLSAEISYLLNGVFYVQIMQIIDISKPKLWQLQRIRNKVGKNTEVEKDFGKRVLQLTLTDGVQEVEAMEFKPCPCLSINNQPGSKLKIIGPLKVRRGRLMLEQQNVKNLGGSVDELLIKNAAENVLARALRLEENPNPHTFDEKILEVVESNNSNTQLNATITQQRNNTNVTLNQQRINTNVTLNQPTQSRTNQIPPEFEMNNDWLRELEEDFEENSITNIPSNSKTTNRTSSPDLFEEMHIDDDLLNEHLDQMDIDLSIPKSDQPSSSLPSTSSKNLRDTGQNSHRSEIITLDDSFDEIDIDSHLDNIDNEMAGMPCSTQKVVEIKNRIKSPILKQKITKPAAPKKLAQSKLTFGNLNKKGNSDEEPFSIFSKNAQKRPSSESKSPDIAGPSFKKPANLPSPETLTFKEPQHTNTSVAIPKINIMTITKLKQIIPNITKGKFKIKAKFNKVAERLQTTETSYYLAINVVDGTGDLTVELHSDVVTGFANTKPEQLAKLREMVLKNEKGASGEVLKILRTLHAKCIALDCIMELEITRGQKYPIVIKLME</sequence>
<dbReference type="Gene3D" id="2.40.50.770">
    <property type="entry name" value="RecQ-mediated genome instability protein Rmi1, C-terminal domain"/>
    <property type="match status" value="1"/>
</dbReference>
<dbReference type="InterPro" id="IPR044881">
    <property type="entry name" value="RMI1_N_N_sf"/>
</dbReference>
<dbReference type="Pfam" id="PF16099">
    <property type="entry name" value="RMI1_C"/>
    <property type="match status" value="1"/>
</dbReference>
<evidence type="ECO:0000259" key="8">
    <source>
        <dbReference type="Pfam" id="PF08585"/>
    </source>
</evidence>
<evidence type="ECO:0000256" key="6">
    <source>
        <dbReference type="ARBA" id="ARBA00024977"/>
    </source>
</evidence>
<dbReference type="OrthoDB" id="341511at2759"/>
<keyword evidence="4" id="KW-0235">DNA replication</keyword>
<dbReference type="Pfam" id="PF21000">
    <property type="entry name" value="RMI1_N_N"/>
    <property type="match status" value="1"/>
</dbReference>
<dbReference type="GO" id="GO:0016604">
    <property type="term" value="C:nuclear body"/>
    <property type="evidence" value="ECO:0007669"/>
    <property type="project" value="TreeGrafter"/>
</dbReference>
<dbReference type="Proteomes" id="UP001152799">
    <property type="component" value="Chromosome 3"/>
</dbReference>
<dbReference type="AlphaFoldDB" id="A0A9N9MML1"/>
<dbReference type="Gene3D" id="1.10.8.1020">
    <property type="entry name" value="RecQ-mediated genome instability protein 1, N-terminal domain"/>
    <property type="match status" value="1"/>
</dbReference>
<reference evidence="11" key="1">
    <citation type="submission" date="2022-01" db="EMBL/GenBank/DDBJ databases">
        <authorList>
            <person name="King R."/>
        </authorList>
    </citation>
    <scope>NUCLEOTIDE SEQUENCE</scope>
</reference>
<evidence type="ECO:0000256" key="5">
    <source>
        <dbReference type="ARBA" id="ARBA00023242"/>
    </source>
</evidence>
<dbReference type="PANTHER" id="PTHR14790">
    <property type="entry name" value="RECQ-MEDIATED GENOME INSTABILITY PROTEIN 1 RMI1"/>
    <property type="match status" value="1"/>
</dbReference>
<evidence type="ECO:0000313" key="12">
    <source>
        <dbReference type="Proteomes" id="UP001152799"/>
    </source>
</evidence>
<organism evidence="11 12">
    <name type="scientific">Ceutorhynchus assimilis</name>
    <name type="common">cabbage seed weevil</name>
    <dbReference type="NCBI Taxonomy" id="467358"/>
    <lineage>
        <taxon>Eukaryota</taxon>
        <taxon>Metazoa</taxon>
        <taxon>Ecdysozoa</taxon>
        <taxon>Arthropoda</taxon>
        <taxon>Hexapoda</taxon>
        <taxon>Insecta</taxon>
        <taxon>Pterygota</taxon>
        <taxon>Neoptera</taxon>
        <taxon>Endopterygota</taxon>
        <taxon>Coleoptera</taxon>
        <taxon>Polyphaga</taxon>
        <taxon>Cucujiformia</taxon>
        <taxon>Curculionidae</taxon>
        <taxon>Ceutorhynchinae</taxon>
        <taxon>Ceutorhynchus</taxon>
    </lineage>
</organism>
<dbReference type="GO" id="GO:0000166">
    <property type="term" value="F:nucleotide binding"/>
    <property type="evidence" value="ECO:0007669"/>
    <property type="project" value="InterPro"/>
</dbReference>
<evidence type="ECO:0000256" key="4">
    <source>
        <dbReference type="ARBA" id="ARBA00022705"/>
    </source>
</evidence>
<evidence type="ECO:0000256" key="2">
    <source>
        <dbReference type="ARBA" id="ARBA00006395"/>
    </source>
</evidence>
<comment type="subcellular location">
    <subcellularLocation>
        <location evidence="1">Nucleus</location>
    </subcellularLocation>
</comment>
<feature type="domain" description="RecQ mediated genome instability protein 1 OB-fold" evidence="8">
    <location>
        <begin position="67"/>
        <end position="191"/>
    </location>
</feature>
<evidence type="ECO:0000259" key="10">
    <source>
        <dbReference type="Pfam" id="PF21000"/>
    </source>
</evidence>
<comment type="function">
    <text evidence="6">Essential component of the RMI complex, a complex that plays an important role in the processing of homologous recombination intermediates to limit DNA crossover formation in cells. Promotes TOP3A binding to double Holliday junctions (DHJ) and hence stimulates TOP3A-mediated dissolution. Required for BLM phosphorylation during mitosis. Within the BLM complex, required for BLM and TOP3A stability.</text>
</comment>
<keyword evidence="12" id="KW-1185">Reference proteome</keyword>
<evidence type="ECO:0000256" key="1">
    <source>
        <dbReference type="ARBA" id="ARBA00004123"/>
    </source>
</evidence>
<evidence type="ECO:0000313" key="11">
    <source>
        <dbReference type="EMBL" id="CAG9766787.1"/>
    </source>
</evidence>
<keyword evidence="5" id="KW-0539">Nucleus</keyword>
<dbReference type="GO" id="GO:0031422">
    <property type="term" value="C:RecQ family helicase-topoisomerase III complex"/>
    <property type="evidence" value="ECO:0007669"/>
    <property type="project" value="TreeGrafter"/>
</dbReference>
<dbReference type="InterPro" id="IPR049363">
    <property type="entry name" value="RMI1_N"/>
</dbReference>